<gene>
    <name evidence="2" type="ORF">PGTG_20760</name>
</gene>
<dbReference type="PANTHER" id="PTHR31912">
    <property type="entry name" value="IP13529P"/>
    <property type="match status" value="1"/>
</dbReference>
<dbReference type="STRING" id="418459.H6QP47"/>
<dbReference type="VEuPathDB" id="FungiDB:PGTG_20760"/>
<feature type="compositionally biased region" description="Polar residues" evidence="1">
    <location>
        <begin position="106"/>
        <end position="121"/>
    </location>
</feature>
<evidence type="ECO:0008006" key="4">
    <source>
        <dbReference type="Google" id="ProtNLM"/>
    </source>
</evidence>
<protein>
    <recommendedName>
        <fullName evidence="4">C2H2-type domain-containing protein</fullName>
    </recommendedName>
</protein>
<sequence length="849" mass="98450">MDAESRKTDCLTTVSRTDPFLKHRWLTLQLPSPRLARLSQKKRLRQTIGVFQMMEGFTRVPNTHLFTCDTCGLRRMSEKRIRIHRSLESHQRKLTQARSRNHRNRQTSTIHATVTEPSTPIQEEDPRSDGMDNHNRDNEVMEDEMENPVDVANGNQEAQEVHARELRRALDLIRGMTSEDFFDLTEERAGVPEEYDRMDWLYDEMDAECMDGPGEHPNDDDEDDEANSTNDNEWYPFKNKMELVGSLLIGYTRHILSRDVFDEIRVIFRILCQIKIPAWSTIRRAQERIRKHLEMEVQFSNSVWGTPCASVGIKKILKNELANPLVAPHLEFYPQESNGCGIFKLSQSQKWLKYLPKEFRPQMCTNNDHHFYIFEPMQTFENLIAVPIFFYTINLQLYSKCYVPQITFLNQEAVRLFIPPDISFNDPNLLSIPVNQFKNDHSHLSFGSSTHSSNISTIQLFETNIGDLPCTKVNLPNPWRIKANADSPMHAEITATPNPGTSLNPCRMCNLHAPSKLDKRSLSYLLQFLQLDSDGFHSPNVPRQWEKTIENTYNLFNTYLTVNITEVKRLRLIYGVTDSINNKFIDGIRSKSPVVTKKAGELIKTDPTDMFNPFFKFQGFNGCTDTPVEILHVFLLGVVKYLIRDFMQRLKKGKNKKKLAELTGRLQSFNTSSLNIPLLKPFYLINHSKSLVGKDFKIFLQAVPFIFFPLMDQEERSLWLALCRLSSYIFQTHISHMESYLYELKQHIQIFMSHLIKFTAQWINKPKFHMLFHLPESIERFGVAPLFATEKFESFNGVLRNASTHSNKQAPGRDIANSFSNYQCLRFLLSGGIMYNKITKTISQSVNIE</sequence>
<dbReference type="InParanoid" id="H6QP47"/>
<feature type="region of interest" description="Disordered" evidence="1">
    <location>
        <begin position="92"/>
        <end position="136"/>
    </location>
</feature>
<dbReference type="AlphaFoldDB" id="H6QP47"/>
<dbReference type="KEGG" id="pgr:PGTG_20760"/>
<dbReference type="OrthoDB" id="2506799at2759"/>
<organism evidence="2 3">
    <name type="scientific">Puccinia graminis f. sp. tritici (strain CRL 75-36-700-3 / race SCCL)</name>
    <name type="common">Black stem rust fungus</name>
    <dbReference type="NCBI Taxonomy" id="418459"/>
    <lineage>
        <taxon>Eukaryota</taxon>
        <taxon>Fungi</taxon>
        <taxon>Dikarya</taxon>
        <taxon>Basidiomycota</taxon>
        <taxon>Pucciniomycotina</taxon>
        <taxon>Pucciniomycetes</taxon>
        <taxon>Pucciniales</taxon>
        <taxon>Pucciniaceae</taxon>
        <taxon>Puccinia</taxon>
    </lineage>
</organism>
<dbReference type="RefSeq" id="XP_003890732.1">
    <property type="nucleotide sequence ID" value="XM_003890683.1"/>
</dbReference>
<dbReference type="GeneID" id="13542578"/>
<keyword evidence="3" id="KW-1185">Reference proteome</keyword>
<name>H6QP47_PUCGT</name>
<dbReference type="Proteomes" id="UP000008783">
    <property type="component" value="Unassembled WGS sequence"/>
</dbReference>
<dbReference type="eggNOG" id="ENOG502SBYH">
    <property type="taxonomic scope" value="Eukaryota"/>
</dbReference>
<feature type="compositionally biased region" description="Basic residues" evidence="1">
    <location>
        <begin position="92"/>
        <end position="105"/>
    </location>
</feature>
<dbReference type="EMBL" id="DS178263">
    <property type="protein sequence ID" value="EHS63177.1"/>
    <property type="molecule type" value="Genomic_DNA"/>
</dbReference>
<dbReference type="HOGENOM" id="CLU_004591_1_2_1"/>
<dbReference type="PANTHER" id="PTHR31912:SF34">
    <property type="entry name" value="NOTOCHORD-RELATED PROTEIN"/>
    <property type="match status" value="1"/>
</dbReference>
<reference evidence="3" key="1">
    <citation type="journal article" date="2011" name="Proc. Natl. Acad. Sci. U.S.A.">
        <title>Obligate biotrophy features unraveled by the genomic analysis of rust fungi.</title>
        <authorList>
            <person name="Duplessis S."/>
            <person name="Cuomo C.A."/>
            <person name="Lin Y.-C."/>
            <person name="Aerts A."/>
            <person name="Tisserant E."/>
            <person name="Veneault-Fourrey C."/>
            <person name="Joly D.L."/>
            <person name="Hacquard S."/>
            <person name="Amselem J."/>
            <person name="Cantarel B.L."/>
            <person name="Chiu R."/>
            <person name="Coutinho P.M."/>
            <person name="Feau N."/>
            <person name="Field M."/>
            <person name="Frey P."/>
            <person name="Gelhaye E."/>
            <person name="Goldberg J."/>
            <person name="Grabherr M.G."/>
            <person name="Kodira C.D."/>
            <person name="Kohler A."/>
            <person name="Kuees U."/>
            <person name="Lindquist E.A."/>
            <person name="Lucas S.M."/>
            <person name="Mago R."/>
            <person name="Mauceli E."/>
            <person name="Morin E."/>
            <person name="Murat C."/>
            <person name="Pangilinan J.L."/>
            <person name="Park R."/>
            <person name="Pearson M."/>
            <person name="Quesneville H."/>
            <person name="Rouhier N."/>
            <person name="Sakthikumar S."/>
            <person name="Salamov A.A."/>
            <person name="Schmutz J."/>
            <person name="Selles B."/>
            <person name="Shapiro H."/>
            <person name="Tanguay P."/>
            <person name="Tuskan G.A."/>
            <person name="Henrissat B."/>
            <person name="Van de Peer Y."/>
            <person name="Rouze P."/>
            <person name="Ellis J.G."/>
            <person name="Dodds P.N."/>
            <person name="Schein J.E."/>
            <person name="Zhong S."/>
            <person name="Hamelin R.C."/>
            <person name="Grigoriev I.V."/>
            <person name="Szabo L.J."/>
            <person name="Martin F."/>
        </authorList>
    </citation>
    <scope>NUCLEOTIDE SEQUENCE [LARGE SCALE GENOMIC DNA]</scope>
    <source>
        <strain evidence="3">CRL 75-36-700-3 / race SCCL</strain>
    </source>
</reference>
<evidence type="ECO:0000313" key="2">
    <source>
        <dbReference type="EMBL" id="EHS63177.1"/>
    </source>
</evidence>
<feature type="compositionally biased region" description="Basic and acidic residues" evidence="1">
    <location>
        <begin position="124"/>
        <end position="136"/>
    </location>
</feature>
<evidence type="ECO:0000256" key="1">
    <source>
        <dbReference type="SAM" id="MobiDB-lite"/>
    </source>
</evidence>
<proteinExistence type="predicted"/>
<evidence type="ECO:0000313" key="3">
    <source>
        <dbReference type="Proteomes" id="UP000008783"/>
    </source>
</evidence>
<feature type="region of interest" description="Disordered" evidence="1">
    <location>
        <begin position="207"/>
        <end position="232"/>
    </location>
</feature>
<accession>H6QP47</accession>